<evidence type="ECO:0000256" key="5">
    <source>
        <dbReference type="ARBA" id="ARBA00023317"/>
    </source>
</evidence>
<comment type="caution">
    <text evidence="11">The sequence shown here is derived from an EMBL/GenBank/DDBJ whole genome shotgun (WGS) entry which is preliminary data.</text>
</comment>
<dbReference type="InterPro" id="IPR015422">
    <property type="entry name" value="PyrdxlP-dep_Trfase_small"/>
</dbReference>
<evidence type="ECO:0000256" key="3">
    <source>
        <dbReference type="ARBA" id="ARBA00022679"/>
    </source>
</evidence>
<dbReference type="InterPro" id="IPR015424">
    <property type="entry name" value="PyrdxlP-dep_Trfase"/>
</dbReference>
<keyword evidence="5 7" id="KW-0670">Pyruvate</keyword>
<dbReference type="GO" id="GO:0019700">
    <property type="term" value="P:organic phosphonate catabolic process"/>
    <property type="evidence" value="ECO:0007669"/>
    <property type="project" value="UniProtKB-UniRule"/>
</dbReference>
<dbReference type="RefSeq" id="WP_078320070.1">
    <property type="nucleotide sequence ID" value="NZ_FXTS01000006.1"/>
</dbReference>
<evidence type="ECO:0000256" key="2">
    <source>
        <dbReference type="ARBA" id="ARBA00022576"/>
    </source>
</evidence>
<comment type="subunit">
    <text evidence="7">Homodimer.</text>
</comment>
<dbReference type="InterPro" id="IPR000192">
    <property type="entry name" value="Aminotrans_V_dom"/>
</dbReference>
<dbReference type="STRING" id="966.BTA35_0212065"/>
<dbReference type="PANTHER" id="PTHR42778">
    <property type="entry name" value="2-AMINOETHYLPHOSPHONATE--PYRUVATE TRANSAMINASE"/>
    <property type="match status" value="1"/>
</dbReference>
<evidence type="ECO:0000256" key="8">
    <source>
        <dbReference type="PIRSR" id="PIRSR000524-1"/>
    </source>
</evidence>
<dbReference type="SUPFAM" id="SSF53383">
    <property type="entry name" value="PLP-dependent transferases"/>
    <property type="match status" value="1"/>
</dbReference>
<feature type="binding site" evidence="8">
    <location>
        <position position="348"/>
    </location>
    <ligand>
        <name>substrate</name>
    </ligand>
</feature>
<keyword evidence="4 7" id="KW-0663">Pyridoxal phosphate</keyword>
<dbReference type="InterPro" id="IPR012703">
    <property type="entry name" value="NH2EtPonate_pyrv_transaminase"/>
</dbReference>
<evidence type="ECO:0000313" key="12">
    <source>
        <dbReference type="Proteomes" id="UP000190064"/>
    </source>
</evidence>
<dbReference type="Gene3D" id="3.90.1150.10">
    <property type="entry name" value="Aspartate Aminotransferase, domain 1"/>
    <property type="match status" value="1"/>
</dbReference>
<evidence type="ECO:0000256" key="4">
    <source>
        <dbReference type="ARBA" id="ARBA00022898"/>
    </source>
</evidence>
<dbReference type="Proteomes" id="UP000190064">
    <property type="component" value="Unassembled WGS sequence"/>
</dbReference>
<comment type="cofactor">
    <cofactor evidence="1 7 9">
        <name>pyridoxal 5'-phosphate</name>
        <dbReference type="ChEBI" id="CHEBI:597326"/>
    </cofactor>
</comment>
<dbReference type="NCBIfam" id="NF010006">
    <property type="entry name" value="PRK13479.1"/>
    <property type="match status" value="1"/>
</dbReference>
<evidence type="ECO:0000256" key="7">
    <source>
        <dbReference type="HAMAP-Rule" id="MF_01376"/>
    </source>
</evidence>
<name>A0A1T1H9V3_OCELI</name>
<proteinExistence type="inferred from homology"/>
<keyword evidence="2 7" id="KW-0032">Aminotransferase</keyword>
<gene>
    <name evidence="7" type="primary">phnW</name>
    <name evidence="11" type="ORF">BTA35_0212065</name>
</gene>
<feature type="modified residue" description="N6-(pyridoxal phosphate)lysine" evidence="7 9">
    <location>
        <position position="203"/>
    </location>
</feature>
<sequence length="392" mass="43158">MSDFNSLPLQATGKPPYLLTPGPITTTDTVKAAMLRDWGSWDGDFRQMTRQLCDQLLDVANAKESHVCVPVQGSGTFAVEATLGTLVPKEGKVLILMNGAYGKRLVQTLDYLGRDYVTLDKGDYLPPMPDEVESILRADAEITHVAVIHCETSSGILNPVPEIAEVVVRLGRRLIIDSMSAFGAIPVDAQRLPFDALISSANKCFEGVPGFGFSLIRRSALEQSKGNAHSLSLDLYEQWAYLEKTGQWRFTPPTHVVAAFLQAMKEHAEEGGVAGRLARYSRNQLRLVAGMKALGFRTLLNEKWLSPIIVTFLSPQHDNFDFNTFYDRIKAKGFVIYPGKLTVVDSFRLGCIGQLYDEQIDQVLVAIKAVLAEMQIESGHAELPEENAVTAA</sequence>
<evidence type="ECO:0000256" key="6">
    <source>
        <dbReference type="ARBA" id="ARBA00049460"/>
    </source>
</evidence>
<dbReference type="EMBL" id="MTSD02000005">
    <property type="protein sequence ID" value="OOV86622.1"/>
    <property type="molecule type" value="Genomic_DNA"/>
</dbReference>
<organism evidence="11 12">
    <name type="scientific">Oceanospirillum linum</name>
    <dbReference type="NCBI Taxonomy" id="966"/>
    <lineage>
        <taxon>Bacteria</taxon>
        <taxon>Pseudomonadati</taxon>
        <taxon>Pseudomonadota</taxon>
        <taxon>Gammaproteobacteria</taxon>
        <taxon>Oceanospirillales</taxon>
        <taxon>Oceanospirillaceae</taxon>
        <taxon>Oceanospirillum</taxon>
    </lineage>
</organism>
<dbReference type="NCBIfam" id="TIGR02326">
    <property type="entry name" value="transamin_PhnW"/>
    <property type="match status" value="1"/>
</dbReference>
<evidence type="ECO:0000256" key="1">
    <source>
        <dbReference type="ARBA" id="ARBA00001933"/>
    </source>
</evidence>
<dbReference type="HAMAP" id="MF_01376">
    <property type="entry name" value="PhnW_aminotrans_5"/>
    <property type="match status" value="1"/>
</dbReference>
<comment type="function">
    <text evidence="7">Involved in phosphonate degradation.</text>
</comment>
<dbReference type="Pfam" id="PF00266">
    <property type="entry name" value="Aminotran_5"/>
    <property type="match status" value="1"/>
</dbReference>
<accession>A0A1T1H9V3</accession>
<dbReference type="NCBIfam" id="TIGR03301">
    <property type="entry name" value="PhnW-AepZ"/>
    <property type="match status" value="1"/>
</dbReference>
<dbReference type="GO" id="GO:0047304">
    <property type="term" value="F:2-aminoethylphosphonate-pyruvate transaminase activity"/>
    <property type="evidence" value="ECO:0007669"/>
    <property type="project" value="UniProtKB-UniRule"/>
</dbReference>
<comment type="catalytic activity">
    <reaction evidence="6 7">
        <text>(2-aminoethyl)phosphonate + pyruvate = phosphonoacetaldehyde + L-alanine</text>
        <dbReference type="Rhea" id="RHEA:17021"/>
        <dbReference type="ChEBI" id="CHEBI:15361"/>
        <dbReference type="ChEBI" id="CHEBI:57418"/>
        <dbReference type="ChEBI" id="CHEBI:57972"/>
        <dbReference type="ChEBI" id="CHEBI:58383"/>
        <dbReference type="EC" id="2.6.1.37"/>
    </reaction>
</comment>
<dbReference type="EC" id="2.6.1.37" evidence="7"/>
<comment type="similarity">
    <text evidence="7">Belongs to the class-V pyridoxal-phosphate-dependent aminotransferase family. PhnW subfamily.</text>
</comment>
<keyword evidence="3 7" id="KW-0808">Transferase</keyword>
<dbReference type="InterPro" id="IPR024169">
    <property type="entry name" value="SP_NH2Trfase/AEP_transaminase"/>
</dbReference>
<feature type="domain" description="Aminotransferase class V" evidence="10">
    <location>
        <begin position="44"/>
        <end position="327"/>
    </location>
</feature>
<dbReference type="Gene3D" id="3.40.640.10">
    <property type="entry name" value="Type I PLP-dependent aspartate aminotransferase-like (Major domain)"/>
    <property type="match status" value="1"/>
</dbReference>
<evidence type="ECO:0000259" key="10">
    <source>
        <dbReference type="Pfam" id="PF00266"/>
    </source>
</evidence>
<dbReference type="PIRSF" id="PIRSF000524">
    <property type="entry name" value="SPT"/>
    <property type="match status" value="1"/>
</dbReference>
<dbReference type="AlphaFoldDB" id="A0A1T1H9V3"/>
<keyword evidence="12" id="KW-1185">Reference proteome</keyword>
<reference evidence="11" key="1">
    <citation type="submission" date="2017-02" db="EMBL/GenBank/DDBJ databases">
        <title>Draft Genome Sequence of the Salt Water Bacterium Oceanospirillum linum ATCC 11336.</title>
        <authorList>
            <person name="Trachtenberg A.M."/>
            <person name="Carney J.G."/>
            <person name="Linnane J.D."/>
            <person name="Rheaume B.A."/>
            <person name="Pitts N.L."/>
            <person name="Mykles D.L."/>
            <person name="Maclea K.S."/>
        </authorList>
    </citation>
    <scope>NUCLEOTIDE SEQUENCE [LARGE SCALE GENOMIC DNA]</scope>
    <source>
        <strain evidence="11">ATCC 11336</strain>
    </source>
</reference>
<evidence type="ECO:0000313" key="11">
    <source>
        <dbReference type="EMBL" id="OOV86622.1"/>
    </source>
</evidence>
<protein>
    <recommendedName>
        <fullName evidence="7">2-aminoethylphosphonate--pyruvate transaminase</fullName>
        <ecNumber evidence="7">2.6.1.37</ecNumber>
    </recommendedName>
    <alternativeName>
        <fullName evidence="7">2-aminoethylphosphonate aminotransferase</fullName>
    </alternativeName>
    <alternativeName>
        <fullName evidence="7">AEP transaminase</fullName>
        <shortName evidence="7">AEPT</shortName>
    </alternativeName>
</protein>
<dbReference type="PANTHER" id="PTHR42778:SF1">
    <property type="entry name" value="2-AMINOETHYLPHOSPHONATE--PYRUVATE TRANSAMINASE"/>
    <property type="match status" value="1"/>
</dbReference>
<evidence type="ECO:0000256" key="9">
    <source>
        <dbReference type="PIRSR" id="PIRSR000524-50"/>
    </source>
</evidence>
<dbReference type="InterPro" id="IPR015421">
    <property type="entry name" value="PyrdxlP-dep_Trfase_major"/>
</dbReference>